<keyword evidence="3" id="KW-1185">Reference proteome</keyword>
<feature type="compositionally biased region" description="Polar residues" evidence="1">
    <location>
        <begin position="18"/>
        <end position="27"/>
    </location>
</feature>
<feature type="region of interest" description="Disordered" evidence="1">
    <location>
        <begin position="1"/>
        <end position="133"/>
    </location>
</feature>
<dbReference type="Proteomes" id="UP000284375">
    <property type="component" value="Unassembled WGS sequence"/>
</dbReference>
<evidence type="ECO:0000313" key="2">
    <source>
        <dbReference type="EMBL" id="ROW00571.1"/>
    </source>
</evidence>
<dbReference type="EMBL" id="LJZO01000008">
    <property type="protein sequence ID" value="ROW00571.1"/>
    <property type="molecule type" value="Genomic_DNA"/>
</dbReference>
<organism evidence="2 3">
    <name type="scientific">Cytospora chrysosperma</name>
    <name type="common">Cytospora canker fungus</name>
    <name type="synonym">Sphaeria chrysosperma</name>
    <dbReference type="NCBI Taxonomy" id="252740"/>
    <lineage>
        <taxon>Eukaryota</taxon>
        <taxon>Fungi</taxon>
        <taxon>Dikarya</taxon>
        <taxon>Ascomycota</taxon>
        <taxon>Pezizomycotina</taxon>
        <taxon>Sordariomycetes</taxon>
        <taxon>Sordariomycetidae</taxon>
        <taxon>Diaporthales</taxon>
        <taxon>Cytosporaceae</taxon>
        <taxon>Cytospora</taxon>
    </lineage>
</organism>
<protein>
    <submittedName>
        <fullName evidence="2">Uncharacterized protein</fullName>
    </submittedName>
</protein>
<comment type="caution">
    <text evidence="2">The sequence shown here is derived from an EMBL/GenBank/DDBJ whole genome shotgun (WGS) entry which is preliminary data.</text>
</comment>
<accession>A0A423WB40</accession>
<dbReference type="AlphaFoldDB" id="A0A423WB40"/>
<evidence type="ECO:0000256" key="1">
    <source>
        <dbReference type="SAM" id="MobiDB-lite"/>
    </source>
</evidence>
<evidence type="ECO:0000313" key="3">
    <source>
        <dbReference type="Proteomes" id="UP000284375"/>
    </source>
</evidence>
<feature type="compositionally biased region" description="Polar residues" evidence="1">
    <location>
        <begin position="107"/>
        <end position="116"/>
    </location>
</feature>
<reference evidence="2 3" key="1">
    <citation type="submission" date="2015-09" db="EMBL/GenBank/DDBJ databases">
        <title>Host preference determinants of Valsa canker pathogens revealed by comparative genomics.</title>
        <authorList>
            <person name="Yin Z."/>
            <person name="Huang L."/>
        </authorList>
    </citation>
    <scope>NUCLEOTIDE SEQUENCE [LARGE SCALE GENOMIC DNA]</scope>
    <source>
        <strain evidence="2 3">YSFL</strain>
    </source>
</reference>
<gene>
    <name evidence="2" type="ORF">VSDG_03377</name>
</gene>
<name>A0A423WB40_CYTCH</name>
<feature type="region of interest" description="Disordered" evidence="1">
    <location>
        <begin position="151"/>
        <end position="174"/>
    </location>
</feature>
<dbReference type="OrthoDB" id="10486812at2759"/>
<proteinExistence type="predicted"/>
<sequence length="219" mass="23437">MGLATKIKRIFTPDTLKSRQSQVGETNMRSKDGSRGASSNATDDTPADHNGVDKIGLFKRHRPRDSGSELGHDSRFIEHVQVDPSFPRHPPTDTTGTRTKGPASNDLPDSSDQTRGLTPGVGAVGGGTYPSEMATGPSIRKVWAAEGMGASASNKAGNRSDHLTLQGVGDNPAYDRNYSRLNLQNTRAYKSDALLSIPERSIVDGYGKEQSAEGKLKDT</sequence>
<feature type="compositionally biased region" description="Basic and acidic residues" evidence="1">
    <location>
        <begin position="64"/>
        <end position="81"/>
    </location>
</feature>